<name>A0A0M0LBF5_9BACL</name>
<evidence type="ECO:0000256" key="4">
    <source>
        <dbReference type="ARBA" id="ARBA00022825"/>
    </source>
</evidence>
<dbReference type="SUPFAM" id="SSF89260">
    <property type="entry name" value="Collagen-binding domain"/>
    <property type="match status" value="1"/>
</dbReference>
<dbReference type="SUPFAM" id="SSF52743">
    <property type="entry name" value="Subtilisin-like"/>
    <property type="match status" value="1"/>
</dbReference>
<sequence length="1127" mass="124332">MKSIIKKVVVVLASFALLFSLVSSLKVDAKTKSIAAKLHSLSQNERTSKIEKTANYSDDTIIIKYSSLLSASDHRKAGGTVVNQIKGLNYVAVKVSNKNKLQQTIKNYQKNSKVVSVGLSPKYQHAGSVDPKVSEQYMHSILKTADAQKLAGKNQVKVAVIDTGIDRNHPELKGSILSSTNIMNPMNPATTDIHGTHVAGIIAAKKDNGIGGYGINPNVKILSYDIFDGDMWTFDYTIANAILKAVDQGADVINMSLQGSMPSTVLEEAVAKAINSGVVVVAAAGNQGSDMPIYPAKYEGVISVGSINNEKKLSEFSSYGASTDVVAPGENIYAPFYDTQKGSTFANLSGTSMASPVVAGTAALLLSKYPNLKPAEVEYILEKTATDLGDKGFDHKYGNGLINPVAAMKFDVKKIPSLVKEKWGEKEIIKNAEQISIPAKVKHSFTKPSEQKWVKIPVEKGEYIQTSLIAAKQYDYKMSIHFYGNNQKQLMDVNDVTEGKTEGKLIQAPFSGTLAIGVKDVNGNFDVSGQNQSSFTLIVDKVSQIPKTESTLENPIKIDKWPFNQDNLYMAGENGDTDYFHFTSKEAQFMKFDVTGIPGVDISAAVYEKEQLFPATSEELGTEDMPALYTSNTHGIGEGETLLFQTEPEKEYYLKVTNKGTFGYVTLEQLLLGLVGGMEEKEPAGSALPYSVSLVGKIIPEDEDHYSSMDDSTMMNVLTEDDSERINLLESVAIPYELGGTIQGYLQNTMDQDWYKFNTSSAGIYQFQLPTPKENIPNLGLYEVIIDKDENGKEFQLLSLVSTNEDWSSYDDWVKGKFFASLKADKTYYLSINPNYNTYQIPYDGYQVTSKLVVKDTGDSYEENNHPEQAKDFPASGVTANFSTANDIDTYYFTAKEKAIYGVKFSRTPLTSKLKAKYPKELLSPYLGLMEITEDVNKNHKIDDKDMEYRTYLLKNTADGTTTGSFEAKKGKSYFITVLGLVDSSSAISLWPYQLKVDSVNKKDEDAGSKVKNNKPSKPIKLQKKSSKLYSTTGYFNTGYEDGDEDWYIYQPTKTEQVTLTLDASQELDGVIEVYRNGKRVAKSDIYGQGDKEILSLNMTKGTYYVKVRDGQGRASIDPYTLSLKVK</sequence>
<dbReference type="EMBL" id="LILB01000008">
    <property type="protein sequence ID" value="KOO47983.1"/>
    <property type="molecule type" value="Genomic_DNA"/>
</dbReference>
<feature type="active site" description="Charge relay system" evidence="5 6">
    <location>
        <position position="352"/>
    </location>
</feature>
<dbReference type="PROSITE" id="PS00138">
    <property type="entry name" value="SUBTILASE_SER"/>
    <property type="match status" value="1"/>
</dbReference>
<dbReference type="GO" id="GO:0006508">
    <property type="term" value="P:proteolysis"/>
    <property type="evidence" value="ECO:0007669"/>
    <property type="project" value="UniProtKB-KW"/>
</dbReference>
<dbReference type="Gene3D" id="3.40.50.200">
    <property type="entry name" value="Peptidase S8/S53 domain"/>
    <property type="match status" value="1"/>
</dbReference>
<keyword evidence="3 6" id="KW-0378">Hydrolase</keyword>
<dbReference type="GO" id="GO:0004252">
    <property type="term" value="F:serine-type endopeptidase activity"/>
    <property type="evidence" value="ECO:0007669"/>
    <property type="project" value="UniProtKB-UniRule"/>
</dbReference>
<dbReference type="InterPro" id="IPR023828">
    <property type="entry name" value="Peptidase_S8_Ser-AS"/>
</dbReference>
<evidence type="ECO:0000256" key="7">
    <source>
        <dbReference type="RuleBase" id="RU003355"/>
    </source>
</evidence>
<keyword evidence="2 6" id="KW-0645">Protease</keyword>
<dbReference type="GeneID" id="301138479"/>
<dbReference type="PANTHER" id="PTHR43806">
    <property type="entry name" value="PEPTIDASE S8"/>
    <property type="match status" value="1"/>
</dbReference>
<dbReference type="Proteomes" id="UP000036867">
    <property type="component" value="Unassembled WGS sequence"/>
</dbReference>
<dbReference type="PATRIC" id="fig|263475.3.peg.2943"/>
<comment type="caution">
    <text evidence="10">The sequence shown here is derived from an EMBL/GenBank/DDBJ whole genome shotgun (WGS) entry which is preliminary data.</text>
</comment>
<gene>
    <name evidence="10" type="ORF">AMD00_20485</name>
</gene>
<feature type="active site" description="Charge relay system" evidence="5 6">
    <location>
        <position position="162"/>
    </location>
</feature>
<dbReference type="InterPro" id="IPR054399">
    <property type="entry name" value="Fervidolysin-like_N_prodom"/>
</dbReference>
<dbReference type="PRINTS" id="PR00723">
    <property type="entry name" value="SUBTILISIN"/>
</dbReference>
<dbReference type="InterPro" id="IPR036852">
    <property type="entry name" value="Peptidase_S8/S53_dom_sf"/>
</dbReference>
<evidence type="ECO:0000256" key="1">
    <source>
        <dbReference type="ARBA" id="ARBA00011073"/>
    </source>
</evidence>
<evidence type="ECO:0000256" key="2">
    <source>
        <dbReference type="ARBA" id="ARBA00022670"/>
    </source>
</evidence>
<feature type="active site" description="Charge relay system" evidence="5 6">
    <location>
        <position position="194"/>
    </location>
</feature>
<dbReference type="InterPro" id="IPR050131">
    <property type="entry name" value="Peptidase_S8_subtilisin-like"/>
</dbReference>
<dbReference type="PROSITE" id="PS00137">
    <property type="entry name" value="SUBTILASE_HIS"/>
    <property type="match status" value="1"/>
</dbReference>
<evidence type="ECO:0000256" key="3">
    <source>
        <dbReference type="ARBA" id="ARBA00022801"/>
    </source>
</evidence>
<dbReference type="PROSITE" id="PS00136">
    <property type="entry name" value="SUBTILASE_ASP"/>
    <property type="match status" value="1"/>
</dbReference>
<dbReference type="STRING" id="263475.AMD00_20485"/>
<dbReference type="Pfam" id="PF22148">
    <property type="entry name" value="Fervidolysin_NPro-like"/>
    <property type="match status" value="1"/>
</dbReference>
<dbReference type="PROSITE" id="PS51892">
    <property type="entry name" value="SUBTILASE"/>
    <property type="match status" value="1"/>
</dbReference>
<keyword evidence="11" id="KW-1185">Reference proteome</keyword>
<proteinExistence type="inferred from homology"/>
<dbReference type="InterPro" id="IPR015500">
    <property type="entry name" value="Peptidase_S8_subtilisin-rel"/>
</dbReference>
<organism evidence="10 11">
    <name type="scientific">Viridibacillus arvi</name>
    <dbReference type="NCBI Taxonomy" id="263475"/>
    <lineage>
        <taxon>Bacteria</taxon>
        <taxon>Bacillati</taxon>
        <taxon>Bacillota</taxon>
        <taxon>Bacilli</taxon>
        <taxon>Bacillales</taxon>
        <taxon>Caryophanaceae</taxon>
        <taxon>Viridibacillus</taxon>
    </lineage>
</organism>
<evidence type="ECO:0000313" key="11">
    <source>
        <dbReference type="Proteomes" id="UP000036867"/>
    </source>
</evidence>
<keyword evidence="4 6" id="KW-0720">Serine protease</keyword>
<evidence type="ECO:0000259" key="8">
    <source>
        <dbReference type="Pfam" id="PF00082"/>
    </source>
</evidence>
<feature type="domain" description="Peptidase S8/S53" evidence="8">
    <location>
        <begin position="154"/>
        <end position="400"/>
    </location>
</feature>
<dbReference type="AlphaFoldDB" id="A0A0M0LBF5"/>
<dbReference type="RefSeq" id="WP_053418857.1">
    <property type="nucleotide sequence ID" value="NZ_LILB01000008.1"/>
</dbReference>
<accession>A0A0M0LBF5</accession>
<evidence type="ECO:0000256" key="5">
    <source>
        <dbReference type="PIRSR" id="PIRSR615500-1"/>
    </source>
</evidence>
<comment type="similarity">
    <text evidence="1 6 7">Belongs to the peptidase S8 family.</text>
</comment>
<dbReference type="InterPro" id="IPR000209">
    <property type="entry name" value="Peptidase_S8/S53_dom"/>
</dbReference>
<dbReference type="InterPro" id="IPR022398">
    <property type="entry name" value="Peptidase_S8_His-AS"/>
</dbReference>
<evidence type="ECO:0000256" key="6">
    <source>
        <dbReference type="PROSITE-ProRule" id="PRU01240"/>
    </source>
</evidence>
<dbReference type="Gene3D" id="2.60.120.380">
    <property type="match status" value="4"/>
</dbReference>
<protein>
    <submittedName>
        <fullName evidence="10">Uncharacterized protein</fullName>
    </submittedName>
</protein>
<evidence type="ECO:0000259" key="9">
    <source>
        <dbReference type="Pfam" id="PF22148"/>
    </source>
</evidence>
<evidence type="ECO:0000313" key="10">
    <source>
        <dbReference type="EMBL" id="KOO47983.1"/>
    </source>
</evidence>
<dbReference type="PANTHER" id="PTHR43806:SF11">
    <property type="entry name" value="CEREVISIN-RELATED"/>
    <property type="match status" value="1"/>
</dbReference>
<feature type="domain" description="Fervidolysin-like N-terminal prodomain" evidence="9">
    <location>
        <begin position="46"/>
        <end position="114"/>
    </location>
</feature>
<dbReference type="Pfam" id="PF00082">
    <property type="entry name" value="Peptidase_S8"/>
    <property type="match status" value="1"/>
</dbReference>
<dbReference type="OrthoDB" id="9798386at2"/>
<dbReference type="InterPro" id="IPR023827">
    <property type="entry name" value="Peptidase_S8_Asp-AS"/>
</dbReference>
<reference evidence="11" key="1">
    <citation type="submission" date="2015-08" db="EMBL/GenBank/DDBJ databases">
        <title>Fjat-10028 dsm 16317.</title>
        <authorList>
            <person name="Liu B."/>
            <person name="Wang J."/>
            <person name="Zhu Y."/>
            <person name="Liu G."/>
            <person name="Chen Q."/>
            <person name="Chen Z."/>
            <person name="Lan J."/>
            <person name="Che J."/>
            <person name="Ge C."/>
            <person name="Shi H."/>
            <person name="Pan Z."/>
            <person name="Liu X."/>
        </authorList>
    </citation>
    <scope>NUCLEOTIDE SEQUENCE [LARGE SCALE GENOMIC DNA]</scope>
    <source>
        <strain evidence="11">DSM 16317</strain>
    </source>
</reference>